<dbReference type="InterPro" id="IPR019572">
    <property type="entry name" value="UBA_E1_SCCH"/>
</dbReference>
<reference evidence="10 11" key="1">
    <citation type="journal article" date="2023" name="Commun. Biol.">
        <title>Genome analysis of Parmales, the sister group of diatoms, reveals the evolutionary specialization of diatoms from phago-mixotrophs to photoautotrophs.</title>
        <authorList>
            <person name="Ban H."/>
            <person name="Sato S."/>
            <person name="Yoshikawa S."/>
            <person name="Yamada K."/>
            <person name="Nakamura Y."/>
            <person name="Ichinomiya M."/>
            <person name="Sato N."/>
            <person name="Blanc-Mathieu R."/>
            <person name="Endo H."/>
            <person name="Kuwata A."/>
            <person name="Ogata H."/>
        </authorList>
    </citation>
    <scope>NUCLEOTIDE SEQUENCE [LARGE SCALE GENOMIC DNA]</scope>
</reference>
<evidence type="ECO:0000313" key="11">
    <source>
        <dbReference type="Proteomes" id="UP001165060"/>
    </source>
</evidence>
<comment type="caution">
    <text evidence="10">The sequence shown here is derived from an EMBL/GenBank/DDBJ whole genome shotgun (WGS) entry which is preliminary data.</text>
</comment>
<keyword evidence="11" id="KW-1185">Reference proteome</keyword>
<evidence type="ECO:0000256" key="1">
    <source>
        <dbReference type="ARBA" id="ARBA00004906"/>
    </source>
</evidence>
<dbReference type="Proteomes" id="UP001165060">
    <property type="component" value="Unassembled WGS sequence"/>
</dbReference>
<evidence type="ECO:0000313" key="10">
    <source>
        <dbReference type="EMBL" id="GMI27360.1"/>
    </source>
</evidence>
<dbReference type="Gene3D" id="3.40.50.720">
    <property type="entry name" value="NAD(P)-binding Rossmann-like Domain"/>
    <property type="match status" value="1"/>
</dbReference>
<feature type="non-terminal residue" evidence="10">
    <location>
        <position position="420"/>
    </location>
</feature>
<evidence type="ECO:0000259" key="8">
    <source>
        <dbReference type="Pfam" id="PF00899"/>
    </source>
</evidence>
<evidence type="ECO:0000256" key="2">
    <source>
        <dbReference type="ARBA" id="ARBA00005673"/>
    </source>
</evidence>
<comment type="pathway">
    <text evidence="1">Protein modification; protein ubiquitination.</text>
</comment>
<dbReference type="InterPro" id="IPR000594">
    <property type="entry name" value="ThiF_NAD_FAD-bd"/>
</dbReference>
<dbReference type="Pfam" id="PF10585">
    <property type="entry name" value="UBA_E1_SCCH"/>
    <property type="match status" value="1"/>
</dbReference>
<keyword evidence="6" id="KW-0067">ATP-binding</keyword>
<protein>
    <recommendedName>
        <fullName evidence="12">SUMO-activating enzyme subunit</fullName>
    </recommendedName>
</protein>
<feature type="domain" description="THIF-type NAD/FAD binding fold" evidence="8">
    <location>
        <begin position="15"/>
        <end position="411"/>
    </location>
</feature>
<dbReference type="InterPro" id="IPR035985">
    <property type="entry name" value="Ubiquitin-activating_enz"/>
</dbReference>
<evidence type="ECO:0000256" key="6">
    <source>
        <dbReference type="ARBA" id="ARBA00022840"/>
    </source>
</evidence>
<dbReference type="Pfam" id="PF00899">
    <property type="entry name" value="ThiF"/>
    <property type="match status" value="1"/>
</dbReference>
<gene>
    <name evidence="10" type="ORF">TeGR_g10692</name>
</gene>
<evidence type="ECO:0000256" key="5">
    <source>
        <dbReference type="ARBA" id="ARBA00022786"/>
    </source>
</evidence>
<dbReference type="InterPro" id="IPR033127">
    <property type="entry name" value="UBQ-activ_enz_E1_Cys_AS"/>
</dbReference>
<dbReference type="PANTHER" id="PTHR10953">
    <property type="entry name" value="UBIQUITIN-ACTIVATING ENZYME E1"/>
    <property type="match status" value="1"/>
</dbReference>
<evidence type="ECO:0000256" key="4">
    <source>
        <dbReference type="ARBA" id="ARBA00022741"/>
    </source>
</evidence>
<name>A0ABQ6MIW0_9STRA</name>
<organism evidence="10 11">
    <name type="scientific">Tetraparma gracilis</name>
    <dbReference type="NCBI Taxonomy" id="2962635"/>
    <lineage>
        <taxon>Eukaryota</taxon>
        <taxon>Sar</taxon>
        <taxon>Stramenopiles</taxon>
        <taxon>Ochrophyta</taxon>
        <taxon>Bolidophyceae</taxon>
        <taxon>Parmales</taxon>
        <taxon>Triparmaceae</taxon>
        <taxon>Tetraparma</taxon>
    </lineage>
</organism>
<comment type="similarity">
    <text evidence="2">Belongs to the ubiquitin-activating E1 family.</text>
</comment>
<proteinExistence type="inferred from homology"/>
<dbReference type="Gene3D" id="1.10.10.2660">
    <property type="entry name" value="Ubiquitin-activating enzyme E1, SCCH domain"/>
    <property type="match status" value="1"/>
</dbReference>
<sequence>MSSSYSYYNSLAPSISSVRVLVVGAGGIGCELLKNLSKSGFRRVEVIDLDTIDVSNLNRQFLFRQRHVGQPKCAVACEAARAMSPYAGTPPEPEPPHNVGFYVAHHGNVKDNGRFGRGFFQRFDVVLNALDNVDARRHVNRLCISAELPLIEAGTTGYLGQAQVIMPKVTECYECTAKPTQKVYPICTIRSTPSMPVHCIVWAKELYKLMFGDATASMLFEETDKEKSEEVSTFMEPVVAKRLSTGGDAKVEDIVAYTAAALTALYTTEVQKQIDMDRYKTSAKVPVALDVAALMKNAAVDKPAPSSLEGGEKKVWSNEESTKELLTVVHEMYASPPSEIFTGAIEFDKDSDIAMRFVTAASNLRASIFSIDTSSYYTAKGIAGNIIPAIATTNAIVAGQEVLELLKILKEGKDQIKTVC</sequence>
<dbReference type="SUPFAM" id="SSF69572">
    <property type="entry name" value="Activating enzymes of the ubiquitin-like proteins"/>
    <property type="match status" value="1"/>
</dbReference>
<keyword evidence="4" id="KW-0547">Nucleotide-binding</keyword>
<feature type="domain" description="Ubiquitin-activating enzyme SCCH" evidence="9">
    <location>
        <begin position="198"/>
        <end position="380"/>
    </location>
</feature>
<evidence type="ECO:0000259" key="9">
    <source>
        <dbReference type="Pfam" id="PF10585"/>
    </source>
</evidence>
<keyword evidence="3" id="KW-0436">Ligase</keyword>
<keyword evidence="5" id="KW-0833">Ubl conjugation pathway</keyword>
<evidence type="ECO:0000256" key="7">
    <source>
        <dbReference type="PROSITE-ProRule" id="PRU10132"/>
    </source>
</evidence>
<dbReference type="PROSITE" id="PS00865">
    <property type="entry name" value="UBIQUITIN_ACTIVAT_2"/>
    <property type="match status" value="1"/>
</dbReference>
<dbReference type="InterPro" id="IPR045886">
    <property type="entry name" value="ThiF/MoeB/HesA"/>
</dbReference>
<dbReference type="InterPro" id="IPR042063">
    <property type="entry name" value="Ubi_acti_E1_SCCH"/>
</dbReference>
<accession>A0ABQ6MIW0</accession>
<dbReference type="PANTHER" id="PTHR10953:SF5">
    <property type="entry name" value="SUMO-ACTIVATING ENZYME SUBUNIT 2"/>
    <property type="match status" value="1"/>
</dbReference>
<evidence type="ECO:0000256" key="3">
    <source>
        <dbReference type="ARBA" id="ARBA00022598"/>
    </source>
</evidence>
<dbReference type="EMBL" id="BRYB01000305">
    <property type="protein sequence ID" value="GMI27360.1"/>
    <property type="molecule type" value="Genomic_DNA"/>
</dbReference>
<evidence type="ECO:0008006" key="12">
    <source>
        <dbReference type="Google" id="ProtNLM"/>
    </source>
</evidence>
<feature type="active site" description="Glycyl thioester intermediate" evidence="7">
    <location>
        <position position="187"/>
    </location>
</feature>